<dbReference type="STRING" id="2340.JV46_26740"/>
<evidence type="ECO:0000313" key="3">
    <source>
        <dbReference type="EMBL" id="OOY36186.1"/>
    </source>
</evidence>
<dbReference type="AlphaFoldDB" id="A0A0B0H848"/>
<protein>
    <submittedName>
        <fullName evidence="2">Uncharacterized protein</fullName>
    </submittedName>
</protein>
<keyword evidence="4" id="KW-1185">Reference proteome</keyword>
<dbReference type="RefSeq" id="WP_043118074.1">
    <property type="nucleotide sequence ID" value="NZ_JRAA01000003.1"/>
</dbReference>
<evidence type="ECO:0000313" key="2">
    <source>
        <dbReference type="EMBL" id="KHF24049.1"/>
    </source>
</evidence>
<proteinExistence type="predicted"/>
<feature type="transmembrane region" description="Helical" evidence="1">
    <location>
        <begin position="12"/>
        <end position="34"/>
    </location>
</feature>
<dbReference type="Proteomes" id="UP000030856">
    <property type="component" value="Unassembled WGS sequence"/>
</dbReference>
<evidence type="ECO:0000256" key="1">
    <source>
        <dbReference type="SAM" id="Phobius"/>
    </source>
</evidence>
<keyword evidence="1" id="KW-1133">Transmembrane helix</keyword>
<reference evidence="3 5" key="2">
    <citation type="submission" date="2016-11" db="EMBL/GenBank/DDBJ databases">
        <title>Mixed transmission modes and dynamic genome evolution in an obligate animal-bacterial symbiosis.</title>
        <authorList>
            <person name="Russell S.L."/>
            <person name="Corbett-Detig R.B."/>
            <person name="Cavanaugh C.M."/>
        </authorList>
    </citation>
    <scope>NUCLEOTIDE SEQUENCE [LARGE SCALE GENOMIC DNA]</scope>
    <source>
        <strain evidence="3">MA-KB16</strain>
    </source>
</reference>
<sequence length="201" mass="22182">MKVTRKGTPLARYLPLFLVVFPLLTIAATFYAAFKNKAADVDACALYSEASLRDLTDYDGPFFNQSVDDAYQRLAGDSTPAPDFSGCWWRLGSEDDAFVMLQLQLFPVGDAEAKSRIDAQLASASTMTSPLLPEALDAIGEAALWSRLAGLVRWHRGDGVVLELMISEHVSHGQPRFDSVQRKQMSLRAARRIDQAISQLD</sequence>
<accession>A0A0B0H848</accession>
<evidence type="ECO:0000313" key="4">
    <source>
        <dbReference type="Proteomes" id="UP000030856"/>
    </source>
</evidence>
<evidence type="ECO:0000313" key="5">
    <source>
        <dbReference type="Proteomes" id="UP000190962"/>
    </source>
</evidence>
<dbReference type="EMBL" id="MPNX01000001">
    <property type="protein sequence ID" value="OOY36186.1"/>
    <property type="molecule type" value="Genomic_DNA"/>
</dbReference>
<gene>
    <name evidence="3" type="ORF">BOV88_00900</name>
    <name evidence="2" type="ORF">JV46_26740</name>
</gene>
<reference evidence="2 4" key="1">
    <citation type="journal article" date="2014" name="BMC Genomics">
        <title>The genome of the intracellular bacterium of the coastal bivalve, Solemya velum: a blueprint for thriving in and out of symbiosis.</title>
        <authorList>
            <person name="Dmytrenko O."/>
            <person name="Russell S.L."/>
            <person name="Loo W.T."/>
            <person name="Fontanez K.M."/>
            <person name="Liao L."/>
            <person name="Roeselers G."/>
            <person name="Sharma R."/>
            <person name="Stewart F.J."/>
            <person name="Newton I.L."/>
            <person name="Woyke T."/>
            <person name="Wu D."/>
            <person name="Lang J.M."/>
            <person name="Eisen J.A."/>
            <person name="Cavanaugh C.M."/>
        </authorList>
    </citation>
    <scope>NUCLEOTIDE SEQUENCE [LARGE SCALE GENOMIC DNA]</scope>
    <source>
        <strain evidence="2 4">WH</strain>
    </source>
</reference>
<keyword evidence="1" id="KW-0472">Membrane</keyword>
<dbReference type="Proteomes" id="UP000190962">
    <property type="component" value="Unassembled WGS sequence"/>
</dbReference>
<comment type="caution">
    <text evidence="2">The sequence shown here is derived from an EMBL/GenBank/DDBJ whole genome shotgun (WGS) entry which is preliminary data.</text>
</comment>
<keyword evidence="1" id="KW-0812">Transmembrane</keyword>
<dbReference type="GeneID" id="86990631"/>
<name>A0A0B0H848_SOVGS</name>
<organism evidence="2 4">
    <name type="scientific">Solemya velum gill symbiont</name>
    <dbReference type="NCBI Taxonomy" id="2340"/>
    <lineage>
        <taxon>Bacteria</taxon>
        <taxon>Pseudomonadati</taxon>
        <taxon>Pseudomonadota</taxon>
        <taxon>Gammaproteobacteria</taxon>
        <taxon>sulfur-oxidizing symbionts</taxon>
    </lineage>
</organism>
<dbReference type="EMBL" id="JRAA01000003">
    <property type="protein sequence ID" value="KHF24049.1"/>
    <property type="molecule type" value="Genomic_DNA"/>
</dbReference>